<evidence type="ECO:0000256" key="1">
    <source>
        <dbReference type="ARBA" id="ARBA00007378"/>
    </source>
</evidence>
<dbReference type="RefSeq" id="WP_026937225.1">
    <property type="nucleotide sequence ID" value="NZ_CP028426.1"/>
</dbReference>
<proteinExistence type="inferred from homology"/>
<sequence>MTDSEYGPSIFTAVAENRGGANGESWIEGGLRVDVRSPIGPEQSQGTNPEELLALAWATCLSESGRIVAGPSYPVQVRTRITLHKRHDGSSFEFRGRAELHFEGKDMDAATHLAEAAHARCPVSRMLSGQSEVTIVAV</sequence>
<name>A0ABT7C9Q2_9MICO</name>
<dbReference type="InterPro" id="IPR019953">
    <property type="entry name" value="OHR"/>
</dbReference>
<dbReference type="PANTHER" id="PTHR33797">
    <property type="entry name" value="ORGANIC HYDROPEROXIDE RESISTANCE PROTEIN-LIKE"/>
    <property type="match status" value="1"/>
</dbReference>
<organism evidence="2 3">
    <name type="scientific">Gulosibacter molinativorax</name>
    <dbReference type="NCBI Taxonomy" id="256821"/>
    <lineage>
        <taxon>Bacteria</taxon>
        <taxon>Bacillati</taxon>
        <taxon>Actinomycetota</taxon>
        <taxon>Actinomycetes</taxon>
        <taxon>Micrococcales</taxon>
        <taxon>Microbacteriaceae</taxon>
        <taxon>Gulosibacter</taxon>
    </lineage>
</organism>
<dbReference type="InterPro" id="IPR036102">
    <property type="entry name" value="OsmC/Ohrsf"/>
</dbReference>
<dbReference type="Pfam" id="PF02566">
    <property type="entry name" value="OsmC"/>
    <property type="match status" value="1"/>
</dbReference>
<keyword evidence="3" id="KW-1185">Reference proteome</keyword>
<evidence type="ECO:0000313" key="2">
    <source>
        <dbReference type="EMBL" id="MDJ1371882.1"/>
    </source>
</evidence>
<dbReference type="SUPFAM" id="SSF82784">
    <property type="entry name" value="OsmC-like"/>
    <property type="match status" value="1"/>
</dbReference>
<comment type="similarity">
    <text evidence="1">Belongs to the OsmC/Ohr family.</text>
</comment>
<comment type="caution">
    <text evidence="2">The sequence shown here is derived from an EMBL/GenBank/DDBJ whole genome shotgun (WGS) entry which is preliminary data.</text>
</comment>
<dbReference type="EMBL" id="PXVD01000017">
    <property type="protein sequence ID" value="MDJ1371882.1"/>
    <property type="molecule type" value="Genomic_DNA"/>
</dbReference>
<evidence type="ECO:0000313" key="3">
    <source>
        <dbReference type="Proteomes" id="UP001170379"/>
    </source>
</evidence>
<dbReference type="InterPro" id="IPR003718">
    <property type="entry name" value="OsmC/Ohr_fam"/>
</dbReference>
<dbReference type="Proteomes" id="UP001170379">
    <property type="component" value="Unassembled WGS sequence"/>
</dbReference>
<reference evidence="2" key="2">
    <citation type="journal article" date="2022" name="Sci. Rep.">
        <title>In silico prediction of the enzymes involved in the degradation of the herbicide molinate by Gulosibacter molinativorax ON4T.</title>
        <authorList>
            <person name="Lopes A.R."/>
            <person name="Bunin E."/>
            <person name="Viana A.T."/>
            <person name="Froufe H."/>
            <person name="Munoz-Merida A."/>
            <person name="Pinho D."/>
            <person name="Figueiredo J."/>
            <person name="Barroso C."/>
            <person name="Vaz-Moreira I."/>
            <person name="Bellanger X."/>
            <person name="Egas C."/>
            <person name="Nunes O.C."/>
        </authorList>
    </citation>
    <scope>NUCLEOTIDE SEQUENCE</scope>
    <source>
        <strain evidence="2">ON4</strain>
    </source>
</reference>
<dbReference type="PANTHER" id="PTHR33797:SF2">
    <property type="entry name" value="ORGANIC HYDROPEROXIDE RESISTANCE PROTEIN-LIKE"/>
    <property type="match status" value="1"/>
</dbReference>
<reference evidence="2" key="1">
    <citation type="submission" date="2018-03" db="EMBL/GenBank/DDBJ databases">
        <authorList>
            <person name="Nunes O.C."/>
            <person name="Lopes A.R."/>
            <person name="Froufe H."/>
            <person name="Munoz-Merida A."/>
            <person name="Barroso C."/>
            <person name="Egas C."/>
        </authorList>
    </citation>
    <scope>NUCLEOTIDE SEQUENCE</scope>
    <source>
        <strain evidence="2">ON4</strain>
    </source>
</reference>
<dbReference type="InterPro" id="IPR015946">
    <property type="entry name" value="KH_dom-like_a/b"/>
</dbReference>
<protein>
    <recommendedName>
        <fullName evidence="4">Osmotically inducible protein OsmC</fullName>
    </recommendedName>
</protein>
<dbReference type="Gene3D" id="3.30.300.20">
    <property type="match status" value="1"/>
</dbReference>
<gene>
    <name evidence="2" type="ORF">C7K25_10970</name>
</gene>
<evidence type="ECO:0008006" key="4">
    <source>
        <dbReference type="Google" id="ProtNLM"/>
    </source>
</evidence>
<accession>A0ABT7C9Q2</accession>